<dbReference type="OrthoDB" id="5365516at2"/>
<accession>A0A5R8Y541</accession>
<reference evidence="2 3" key="1">
    <citation type="submission" date="2019-05" db="EMBL/GenBank/DDBJ databases">
        <title>Arcobacter sp. nov., isolated from sea sediment.</title>
        <authorList>
            <person name="Kim W."/>
        </authorList>
    </citation>
    <scope>NUCLEOTIDE SEQUENCE [LARGE SCALE GENOMIC DNA]</scope>
    <source>
        <strain evidence="2 3">CAU 1517</strain>
    </source>
</reference>
<evidence type="ECO:0008006" key="4">
    <source>
        <dbReference type="Google" id="ProtNLM"/>
    </source>
</evidence>
<protein>
    <recommendedName>
        <fullName evidence="4">Cytochrome c oxidase-associated protein CcoH</fullName>
    </recommendedName>
</protein>
<name>A0A5R8Y541_9BACT</name>
<keyword evidence="1" id="KW-0812">Transmembrane</keyword>
<evidence type="ECO:0000313" key="3">
    <source>
        <dbReference type="Proteomes" id="UP000308901"/>
    </source>
</evidence>
<dbReference type="RefSeq" id="WP_138151653.1">
    <property type="nucleotide sequence ID" value="NZ_VANU01000001.1"/>
</dbReference>
<dbReference type="EMBL" id="VANU01000001">
    <property type="protein sequence ID" value="TLP41249.1"/>
    <property type="molecule type" value="Genomic_DNA"/>
</dbReference>
<evidence type="ECO:0000256" key="1">
    <source>
        <dbReference type="SAM" id="Phobius"/>
    </source>
</evidence>
<evidence type="ECO:0000313" key="2">
    <source>
        <dbReference type="EMBL" id="TLP41249.1"/>
    </source>
</evidence>
<proteinExistence type="predicted"/>
<organism evidence="2 3">
    <name type="scientific">Arcobacter arenosus</name>
    <dbReference type="NCBI Taxonomy" id="2576037"/>
    <lineage>
        <taxon>Bacteria</taxon>
        <taxon>Pseudomonadati</taxon>
        <taxon>Campylobacterota</taxon>
        <taxon>Epsilonproteobacteria</taxon>
        <taxon>Campylobacterales</taxon>
        <taxon>Arcobacteraceae</taxon>
        <taxon>Arcobacter</taxon>
    </lineage>
</organism>
<gene>
    <name evidence="2" type="ORF">FDK22_04290</name>
</gene>
<keyword evidence="1" id="KW-1133">Transmembrane helix</keyword>
<keyword evidence="1" id="KW-0472">Membrane</keyword>
<keyword evidence="3" id="KW-1185">Reference proteome</keyword>
<comment type="caution">
    <text evidence="2">The sequence shown here is derived from an EMBL/GenBank/DDBJ whole genome shotgun (WGS) entry which is preliminary data.</text>
</comment>
<feature type="transmembrane region" description="Helical" evidence="1">
    <location>
        <begin position="6"/>
        <end position="26"/>
    </location>
</feature>
<sequence length="178" mass="20851">MKRNYWPLFFIGIFSFVFAMIVWTIMSASKVPVNKDETFLTSYQDVDNNYNKIVHSNENFENKYDFKLSVNGKQFGLVYKDMFLAQRVIEKVSKHKDIFNFGTKNEVNITISDKKTGKNIENFDVKLRISRPTNHDATMDFNEKQFKVDLPLKGNWNITGQVKVADDIGYFYIKSNAR</sequence>
<dbReference type="AlphaFoldDB" id="A0A5R8Y541"/>
<dbReference type="Proteomes" id="UP000308901">
    <property type="component" value="Unassembled WGS sequence"/>
</dbReference>